<feature type="non-terminal residue" evidence="1">
    <location>
        <position position="200"/>
    </location>
</feature>
<dbReference type="Proteomes" id="UP000789901">
    <property type="component" value="Unassembled WGS sequence"/>
</dbReference>
<evidence type="ECO:0000313" key="1">
    <source>
        <dbReference type="EMBL" id="CAG8819033.1"/>
    </source>
</evidence>
<organism evidence="1 2">
    <name type="scientific">Gigaspora margarita</name>
    <dbReference type="NCBI Taxonomy" id="4874"/>
    <lineage>
        <taxon>Eukaryota</taxon>
        <taxon>Fungi</taxon>
        <taxon>Fungi incertae sedis</taxon>
        <taxon>Mucoromycota</taxon>
        <taxon>Glomeromycotina</taxon>
        <taxon>Glomeromycetes</taxon>
        <taxon>Diversisporales</taxon>
        <taxon>Gigasporaceae</taxon>
        <taxon>Gigaspora</taxon>
    </lineage>
</organism>
<keyword evidence="2" id="KW-1185">Reference proteome</keyword>
<name>A0ABN7W6Z5_GIGMA</name>
<dbReference type="EMBL" id="CAJVQB010032938">
    <property type="protein sequence ID" value="CAG8819033.1"/>
    <property type="molecule type" value="Genomic_DNA"/>
</dbReference>
<sequence>MSSTDIKIHASSYPEPAVPIALTTSRNSGIFRNSVTSIDSVVATTTTYKETTTQKSAIQTAIPNPKTPKCLTSSSHSLTSGRPPIIILPTESTTFINKCTNIKECHTDTETKAIGKIFTSTARNEKTSLTAYNKTITKFKTTTFIKTITQIYQGYTTTKSTLIYGKLMTFETYYPPSTFVVIQTVTAYIPIIDNTETSNN</sequence>
<protein>
    <submittedName>
        <fullName evidence="1">43990_t:CDS:1</fullName>
    </submittedName>
</protein>
<proteinExistence type="predicted"/>
<gene>
    <name evidence="1" type="ORF">GMARGA_LOCUS27206</name>
</gene>
<evidence type="ECO:0000313" key="2">
    <source>
        <dbReference type="Proteomes" id="UP000789901"/>
    </source>
</evidence>
<accession>A0ABN7W6Z5</accession>
<reference evidence="1 2" key="1">
    <citation type="submission" date="2021-06" db="EMBL/GenBank/DDBJ databases">
        <authorList>
            <person name="Kallberg Y."/>
            <person name="Tangrot J."/>
            <person name="Rosling A."/>
        </authorList>
    </citation>
    <scope>NUCLEOTIDE SEQUENCE [LARGE SCALE GENOMIC DNA]</scope>
    <source>
        <strain evidence="1 2">120-4 pot B 10/14</strain>
    </source>
</reference>
<comment type="caution">
    <text evidence="1">The sequence shown here is derived from an EMBL/GenBank/DDBJ whole genome shotgun (WGS) entry which is preliminary data.</text>
</comment>